<evidence type="ECO:0000259" key="2">
    <source>
        <dbReference type="Pfam" id="PF26334"/>
    </source>
</evidence>
<dbReference type="Pfam" id="PF26337">
    <property type="entry name" value="Gtf3_C"/>
    <property type="match status" value="1"/>
</dbReference>
<dbReference type="Proteomes" id="UP000003070">
    <property type="component" value="Unassembled WGS sequence"/>
</dbReference>
<accession>E3C8X5</accession>
<proteinExistence type="predicted"/>
<feature type="domain" description="Glucosyltransferase 3-like N-terminal" evidence="2">
    <location>
        <begin position="3"/>
        <end position="146"/>
    </location>
</feature>
<dbReference type="InterPro" id="IPR058592">
    <property type="entry name" value="Gtf3_C"/>
</dbReference>
<dbReference type="InterPro" id="IPR058591">
    <property type="entry name" value="Gtf3_N"/>
</dbReference>
<dbReference type="Pfam" id="PF26334">
    <property type="entry name" value="Gtf3_N"/>
    <property type="match status" value="1"/>
</dbReference>
<dbReference type="EMBL" id="AEKL01000060">
    <property type="protein sequence ID" value="EFQ52834.1"/>
    <property type="molecule type" value="Genomic_DNA"/>
</dbReference>
<protein>
    <submittedName>
        <fullName evidence="4">Uncharacterized protein</fullName>
    </submittedName>
</protein>
<keyword evidence="1" id="KW-0808">Transferase</keyword>
<evidence type="ECO:0000313" key="4">
    <source>
        <dbReference type="EMBL" id="EFQ52834.1"/>
    </source>
</evidence>
<evidence type="ECO:0000313" key="5">
    <source>
        <dbReference type="Proteomes" id="UP000003070"/>
    </source>
</evidence>
<comment type="caution">
    <text evidence="4">The sequence shown here is derived from an EMBL/GenBank/DDBJ whole genome shotgun (WGS) entry which is preliminary data.</text>
</comment>
<dbReference type="Gene3D" id="3.40.50.2000">
    <property type="entry name" value="Glycogen Phosphorylase B"/>
    <property type="match status" value="2"/>
</dbReference>
<feature type="domain" description="Glucosyltransferase 3-like C-terminal" evidence="3">
    <location>
        <begin position="217"/>
        <end position="291"/>
    </location>
</feature>
<dbReference type="AlphaFoldDB" id="E3C8X5"/>
<name>E3C8X5_9LACO</name>
<sequence length="299" mass="32094">MTTYITQTRGLIGSSVLQKQSRLVRAARQQGILPLSLYYYPVDADSAGELSARQDGILSGVSFGDDIIVQLPTMLGDRYEQALLDKIANFQQASASKLVIAVTSLPTPSDLAQQVQFFNRADVLLVPSVEAGTFLQEHGLRVSRLAYLNVWDQESDVVLTSPQFRRQLVTLDSSLADQTAGLWVRPSVTAAYDLNAAGGYALLWPSTNNDSGIAAAQVLASGLPVLVNRASYLARIVERAGMGIAFADLAAVTAYLARSNAEDYQALVENAGRLSAFVRAGGFTSHAISQAVADINRLK</sequence>
<reference evidence="4 5" key="1">
    <citation type="submission" date="2010-10" db="EMBL/GenBank/DDBJ databases">
        <authorList>
            <person name="Durkin A.S."/>
            <person name="Madupu R."/>
            <person name="Torralba M."/>
            <person name="Gillis M."/>
            <person name="Methe B."/>
            <person name="Sutton G."/>
            <person name="Nelson K.E."/>
        </authorList>
    </citation>
    <scope>NUCLEOTIDE SEQUENCE [LARGE SCALE GENOMIC DNA]</scope>
    <source>
        <strain evidence="4 5">PB013-T2-3</strain>
    </source>
</reference>
<organism evidence="4 5">
    <name type="scientific">Limosilactobacillus oris PB013-T2-3</name>
    <dbReference type="NCBI Taxonomy" id="908339"/>
    <lineage>
        <taxon>Bacteria</taxon>
        <taxon>Bacillati</taxon>
        <taxon>Bacillota</taxon>
        <taxon>Bacilli</taxon>
        <taxon>Lactobacillales</taxon>
        <taxon>Lactobacillaceae</taxon>
        <taxon>Limosilactobacillus</taxon>
    </lineage>
</organism>
<evidence type="ECO:0000256" key="1">
    <source>
        <dbReference type="ARBA" id="ARBA00022679"/>
    </source>
</evidence>
<dbReference type="RefSeq" id="WP_003713391.1">
    <property type="nucleotide sequence ID" value="NZ_AEKL01000060.1"/>
</dbReference>
<gene>
    <name evidence="4" type="ORF">HMPREF9265_0677</name>
</gene>
<evidence type="ECO:0000259" key="3">
    <source>
        <dbReference type="Pfam" id="PF26337"/>
    </source>
</evidence>
<dbReference type="OrthoDB" id="9790931at2"/>
<dbReference type="eggNOG" id="COG0438">
    <property type="taxonomic scope" value="Bacteria"/>
</dbReference>